<proteinExistence type="inferred from homology"/>
<keyword evidence="2" id="KW-0805">Transcription regulation</keyword>
<accession>A0A506UEB1</accession>
<dbReference type="EMBL" id="VHLG01000003">
    <property type="protein sequence ID" value="TPW31756.1"/>
    <property type="molecule type" value="Genomic_DNA"/>
</dbReference>
<reference evidence="6 7" key="1">
    <citation type="submission" date="2019-06" db="EMBL/GenBank/DDBJ databases">
        <authorList>
            <person name="Li M."/>
        </authorList>
    </citation>
    <scope>NUCLEOTIDE SEQUENCE [LARGE SCALE GENOMIC DNA]</scope>
    <source>
        <strain evidence="6 7">BGMRC2036</strain>
    </source>
</reference>
<dbReference type="PRINTS" id="PR00039">
    <property type="entry name" value="HTHLYSR"/>
</dbReference>
<evidence type="ECO:0000256" key="3">
    <source>
        <dbReference type="ARBA" id="ARBA00023125"/>
    </source>
</evidence>
<dbReference type="RefSeq" id="WP_141148528.1">
    <property type="nucleotide sequence ID" value="NZ_VHLG01000003.1"/>
</dbReference>
<name>A0A506UEB1_9HYPH</name>
<sequence length="304" mass="33154">MSELSWDHYRTLLAVLEKGSLSAAARELALTQPTIGRHVAALEAAAGQPLFTRSQQGLQPTEIALSMKPLAEAMAATASALGRAASQQAGQVSGTVRISVSEVIGVEVLPAVLEPLLAAHPALEVELSISDSVEDLLLRKADIALRMIEPTQEALRMRFAGRIGIGCFAHRRYLERHGIPQGFDDLARHTVIGFDRELSYVRDSMRAFPDIAMPHFRIRTDSNLAQLAAIRAGLGIGLCQLQLGRREKDLVEVIEGAIPLTLPVYIAMHEDLRHSPRCRATFDALYAGMRAYIGEDDQSDRSGM</sequence>
<dbReference type="Pfam" id="PF03466">
    <property type="entry name" value="LysR_substrate"/>
    <property type="match status" value="1"/>
</dbReference>
<keyword evidence="3" id="KW-0238">DNA-binding</keyword>
<dbReference type="Gene3D" id="3.40.190.290">
    <property type="match status" value="1"/>
</dbReference>
<evidence type="ECO:0000256" key="4">
    <source>
        <dbReference type="ARBA" id="ARBA00023163"/>
    </source>
</evidence>
<feature type="domain" description="HTH lysR-type" evidence="5">
    <location>
        <begin position="4"/>
        <end position="61"/>
    </location>
</feature>
<keyword evidence="7" id="KW-1185">Reference proteome</keyword>
<evidence type="ECO:0000256" key="2">
    <source>
        <dbReference type="ARBA" id="ARBA00023015"/>
    </source>
</evidence>
<dbReference type="InterPro" id="IPR036390">
    <property type="entry name" value="WH_DNA-bd_sf"/>
</dbReference>
<dbReference type="OrthoDB" id="8339333at2"/>
<keyword evidence="4" id="KW-0804">Transcription</keyword>
<dbReference type="InterPro" id="IPR036388">
    <property type="entry name" value="WH-like_DNA-bd_sf"/>
</dbReference>
<dbReference type="SUPFAM" id="SSF46785">
    <property type="entry name" value="Winged helix' DNA-binding domain"/>
    <property type="match status" value="1"/>
</dbReference>
<protein>
    <submittedName>
        <fullName evidence="6">LysR family transcriptional regulator</fullName>
    </submittedName>
</protein>
<dbReference type="GO" id="GO:0003700">
    <property type="term" value="F:DNA-binding transcription factor activity"/>
    <property type="evidence" value="ECO:0007669"/>
    <property type="project" value="InterPro"/>
</dbReference>
<evidence type="ECO:0000313" key="6">
    <source>
        <dbReference type="EMBL" id="TPW31756.1"/>
    </source>
</evidence>
<dbReference type="InterPro" id="IPR005119">
    <property type="entry name" value="LysR_subst-bd"/>
</dbReference>
<dbReference type="InterPro" id="IPR000847">
    <property type="entry name" value="LysR_HTH_N"/>
</dbReference>
<dbReference type="GO" id="GO:0006351">
    <property type="term" value="P:DNA-templated transcription"/>
    <property type="evidence" value="ECO:0007669"/>
    <property type="project" value="TreeGrafter"/>
</dbReference>
<dbReference type="PROSITE" id="PS50931">
    <property type="entry name" value="HTH_LYSR"/>
    <property type="match status" value="1"/>
</dbReference>
<dbReference type="InterPro" id="IPR058163">
    <property type="entry name" value="LysR-type_TF_proteobact-type"/>
</dbReference>
<evidence type="ECO:0000313" key="7">
    <source>
        <dbReference type="Proteomes" id="UP000318801"/>
    </source>
</evidence>
<comment type="caution">
    <text evidence="6">The sequence shown here is derived from an EMBL/GenBank/DDBJ whole genome shotgun (WGS) entry which is preliminary data.</text>
</comment>
<evidence type="ECO:0000259" key="5">
    <source>
        <dbReference type="PROSITE" id="PS50931"/>
    </source>
</evidence>
<dbReference type="PANTHER" id="PTHR30537">
    <property type="entry name" value="HTH-TYPE TRANSCRIPTIONAL REGULATOR"/>
    <property type="match status" value="1"/>
</dbReference>
<dbReference type="Gene3D" id="1.10.10.10">
    <property type="entry name" value="Winged helix-like DNA-binding domain superfamily/Winged helix DNA-binding domain"/>
    <property type="match status" value="1"/>
</dbReference>
<gene>
    <name evidence="6" type="ORF">FJU08_08420</name>
</gene>
<dbReference type="Proteomes" id="UP000318801">
    <property type="component" value="Unassembled WGS sequence"/>
</dbReference>
<dbReference type="GO" id="GO:0043565">
    <property type="term" value="F:sequence-specific DNA binding"/>
    <property type="evidence" value="ECO:0007669"/>
    <property type="project" value="TreeGrafter"/>
</dbReference>
<dbReference type="Pfam" id="PF00126">
    <property type="entry name" value="HTH_1"/>
    <property type="match status" value="1"/>
</dbReference>
<comment type="similarity">
    <text evidence="1">Belongs to the LysR transcriptional regulatory family.</text>
</comment>
<dbReference type="SUPFAM" id="SSF53850">
    <property type="entry name" value="Periplasmic binding protein-like II"/>
    <property type="match status" value="1"/>
</dbReference>
<dbReference type="PANTHER" id="PTHR30537:SF3">
    <property type="entry name" value="TRANSCRIPTIONAL REGULATORY PROTEIN"/>
    <property type="match status" value="1"/>
</dbReference>
<dbReference type="AlphaFoldDB" id="A0A506UEB1"/>
<organism evidence="6 7">
    <name type="scientific">Martelella alba</name>
    <dbReference type="NCBI Taxonomy" id="2590451"/>
    <lineage>
        <taxon>Bacteria</taxon>
        <taxon>Pseudomonadati</taxon>
        <taxon>Pseudomonadota</taxon>
        <taxon>Alphaproteobacteria</taxon>
        <taxon>Hyphomicrobiales</taxon>
        <taxon>Aurantimonadaceae</taxon>
        <taxon>Martelella</taxon>
    </lineage>
</organism>
<evidence type="ECO:0000256" key="1">
    <source>
        <dbReference type="ARBA" id="ARBA00009437"/>
    </source>
</evidence>